<proteinExistence type="predicted"/>
<feature type="region of interest" description="Disordered" evidence="1">
    <location>
        <begin position="267"/>
        <end position="288"/>
    </location>
</feature>
<evidence type="ECO:0000313" key="3">
    <source>
        <dbReference type="Proteomes" id="UP001527099"/>
    </source>
</evidence>
<organism evidence="2 3">
    <name type="scientific">Paenibacillus alginolyticus</name>
    <dbReference type="NCBI Taxonomy" id="59839"/>
    <lineage>
        <taxon>Bacteria</taxon>
        <taxon>Bacillati</taxon>
        <taxon>Bacillota</taxon>
        <taxon>Bacilli</taxon>
        <taxon>Bacillales</taxon>
        <taxon>Paenibacillaceae</taxon>
        <taxon>Paenibacillus</taxon>
    </lineage>
</organism>
<dbReference type="RefSeq" id="WP_268616866.1">
    <property type="nucleotide sequence ID" value="NZ_JAMDMX010000077.1"/>
</dbReference>
<dbReference type="Proteomes" id="UP001527099">
    <property type="component" value="Unassembled WGS sequence"/>
</dbReference>
<evidence type="ECO:0000256" key="1">
    <source>
        <dbReference type="SAM" id="MobiDB-lite"/>
    </source>
</evidence>
<reference evidence="2 3" key="1">
    <citation type="submission" date="2022-05" db="EMBL/GenBank/DDBJ databases">
        <title>Genome Sequencing of Bee-Associated Microbes.</title>
        <authorList>
            <person name="Dunlap C."/>
        </authorList>
    </citation>
    <scope>NUCLEOTIDE SEQUENCE [LARGE SCALE GENOMIC DNA]</scope>
    <source>
        <strain evidence="2 3">NRRL B-14421</strain>
    </source>
</reference>
<dbReference type="Pfam" id="PF12691">
    <property type="entry name" value="Phage_tail_terminator_6"/>
    <property type="match status" value="1"/>
</dbReference>
<dbReference type="InterPro" id="IPR024411">
    <property type="entry name" value="Tail_terminator_phage"/>
</dbReference>
<name>A0ABT4GHF6_9BACL</name>
<sequence>MINMANQLALYLQSEGAGTLGNDLFVDDVPQTPDEAIWLTHVGGNAEFKLDAPSCWRKLSLHVRSATSAGAQDRIWSAINKLLDPDNGVIEVDRHNYTVQITTLPAVMGKDVEGRYIIKSVLILRQVKPVLETWLKAITVFTEAALGSQWHVYRGFNGTCRPSVSWQCLSVQSASESRGACQLTKEFVGQIAARSANEYQLAAQILLLGLAEQAKLPMGGAGSRWLTVINSSTTIRSGDLSTGILTVTITGAASAPQGTLPLIPGVQTAASPKQSQQKGAKTNEPNRF</sequence>
<evidence type="ECO:0000313" key="2">
    <source>
        <dbReference type="EMBL" id="MCY9695605.1"/>
    </source>
</evidence>
<protein>
    <submittedName>
        <fullName evidence="2">Minor capsid protein</fullName>
    </submittedName>
</protein>
<accession>A0ABT4GHF6</accession>
<comment type="caution">
    <text evidence="2">The sequence shown here is derived from an EMBL/GenBank/DDBJ whole genome shotgun (WGS) entry which is preliminary data.</text>
</comment>
<dbReference type="EMBL" id="JAMDMX010000077">
    <property type="protein sequence ID" value="MCY9695605.1"/>
    <property type="molecule type" value="Genomic_DNA"/>
</dbReference>
<gene>
    <name evidence="2" type="ORF">M5X19_22255</name>
</gene>
<keyword evidence="3" id="KW-1185">Reference proteome</keyword>
<feature type="compositionally biased region" description="Polar residues" evidence="1">
    <location>
        <begin position="268"/>
        <end position="288"/>
    </location>
</feature>